<dbReference type="EnsemblPlants" id="Ma06_t20220.1">
    <property type="protein sequence ID" value="Ma06_p20220.1"/>
    <property type="gene ID" value="Ma06_g20220"/>
</dbReference>
<sequence>MRGHGEDNPRCYCHPKEVVVGICALCLKERLLVLASEQNGLPQPGGTKRPSRTLKRTPSVNLRNVFALGSLLQLLDNRYHRSKDTSSGEDSIASLEDSFISFKFEEDSGQTSWPNKRAIDSTIPSTSITCGSGISMGKDRTGVSSIAEHKKRGGAKLRWRKRIGHLLHLARWKRSNKASTSHVGFGCKVDDGF</sequence>
<dbReference type="FunCoup" id="A0A804JIA1">
    <property type="interactions" value="2586"/>
</dbReference>
<dbReference type="OrthoDB" id="1924480at2759"/>
<dbReference type="PANTHER" id="PTHR35995">
    <property type="entry name" value="OS04G0690500 PROTEIN"/>
    <property type="match status" value="1"/>
</dbReference>
<dbReference type="InterPro" id="IPR008004">
    <property type="entry name" value="OCTOPUS-like"/>
</dbReference>
<name>A0A804JIA1_MUSAM</name>
<dbReference type="EMBL" id="HG996471">
    <property type="protein sequence ID" value="CAG1846815.1"/>
    <property type="molecule type" value="Genomic_DNA"/>
</dbReference>
<protein>
    <submittedName>
        <fullName evidence="1">(wild Malaysian banana) hypothetical protein</fullName>
    </submittedName>
</protein>
<organism evidence="2 3">
    <name type="scientific">Musa acuminata subsp. malaccensis</name>
    <name type="common">Wild banana</name>
    <name type="synonym">Musa malaccensis</name>
    <dbReference type="NCBI Taxonomy" id="214687"/>
    <lineage>
        <taxon>Eukaryota</taxon>
        <taxon>Viridiplantae</taxon>
        <taxon>Streptophyta</taxon>
        <taxon>Embryophyta</taxon>
        <taxon>Tracheophyta</taxon>
        <taxon>Spermatophyta</taxon>
        <taxon>Magnoliopsida</taxon>
        <taxon>Liliopsida</taxon>
        <taxon>Zingiberales</taxon>
        <taxon>Musaceae</taxon>
        <taxon>Musa</taxon>
    </lineage>
</organism>
<dbReference type="Proteomes" id="UP000012960">
    <property type="component" value="Unplaced"/>
</dbReference>
<dbReference type="Pfam" id="PF05340">
    <property type="entry name" value="DUF740"/>
    <property type="match status" value="1"/>
</dbReference>
<evidence type="ECO:0000313" key="1">
    <source>
        <dbReference type="EMBL" id="CAG1846815.1"/>
    </source>
</evidence>
<dbReference type="InParanoid" id="A0A804JIA1"/>
<dbReference type="PANTHER" id="PTHR35995:SF1">
    <property type="entry name" value="OS04G0690500 PROTEIN"/>
    <property type="match status" value="1"/>
</dbReference>
<gene>
    <name evidence="1" type="ORF">GSMUA_166100.1</name>
</gene>
<reference evidence="2" key="2">
    <citation type="submission" date="2021-05" db="UniProtKB">
        <authorList>
            <consortium name="EnsemblPlants"/>
        </authorList>
    </citation>
    <scope>IDENTIFICATION</scope>
    <source>
        <strain evidence="2">subsp. malaccensis</strain>
    </source>
</reference>
<dbReference type="OMA" id="FRWRKRM"/>
<proteinExistence type="predicted"/>
<evidence type="ECO:0000313" key="2">
    <source>
        <dbReference type="EnsemblPlants" id="Ma06_p20220.1"/>
    </source>
</evidence>
<keyword evidence="3" id="KW-1185">Reference proteome</keyword>
<reference evidence="1" key="1">
    <citation type="submission" date="2021-03" db="EMBL/GenBank/DDBJ databases">
        <authorList>
            <consortium name="Genoscope - CEA"/>
            <person name="William W."/>
        </authorList>
    </citation>
    <scope>NUCLEOTIDE SEQUENCE</scope>
    <source>
        <strain evidence="1">Doubled-haploid Pahang</strain>
    </source>
</reference>
<dbReference type="AlphaFoldDB" id="A0A804JIA1"/>
<accession>A0A804JIA1</accession>
<dbReference type="Gramene" id="Ma06_t20220.1">
    <property type="protein sequence ID" value="Ma06_p20220.1"/>
    <property type="gene ID" value="Ma06_g20220"/>
</dbReference>
<evidence type="ECO:0000313" key="3">
    <source>
        <dbReference type="Proteomes" id="UP000012960"/>
    </source>
</evidence>